<dbReference type="AlphaFoldDB" id="A0A4S2JNC8"/>
<gene>
    <name evidence="2" type="ORF">DBV15_08080</name>
</gene>
<dbReference type="Proteomes" id="UP000310200">
    <property type="component" value="Unassembled WGS sequence"/>
</dbReference>
<accession>A0A4S2JNC8</accession>
<protein>
    <submittedName>
        <fullName evidence="2">Uncharacterized protein</fullName>
    </submittedName>
</protein>
<evidence type="ECO:0000256" key="1">
    <source>
        <dbReference type="SAM" id="MobiDB-lite"/>
    </source>
</evidence>
<sequence length="142" mass="16362">MTKKSTRKKYIETTTKSRTVRNNGRLRRPRFPISRGTRFLAFVVIGNHPLLARVRGRSSDSSSINTRGVRCPRPARKQFIKTQKRVFKNGGSVEGNTKKGGDTGTSRRHQKTFVLFKWQRVEEVEEETRNTSGRLKEIVGRM</sequence>
<comment type="caution">
    <text evidence="2">The sequence shown here is derived from an EMBL/GenBank/DDBJ whole genome shotgun (WGS) entry which is preliminary data.</text>
</comment>
<feature type="region of interest" description="Disordered" evidence="1">
    <location>
        <begin position="57"/>
        <end position="108"/>
    </location>
</feature>
<evidence type="ECO:0000313" key="2">
    <source>
        <dbReference type="EMBL" id="TGZ37400.1"/>
    </source>
</evidence>
<proteinExistence type="predicted"/>
<keyword evidence="3" id="KW-1185">Reference proteome</keyword>
<feature type="compositionally biased region" description="Basic residues" evidence="1">
    <location>
        <begin position="73"/>
        <end position="87"/>
    </location>
</feature>
<name>A0A4S2JNC8_9HYME</name>
<organism evidence="2 3">
    <name type="scientific">Temnothorax longispinosus</name>
    <dbReference type="NCBI Taxonomy" id="300112"/>
    <lineage>
        <taxon>Eukaryota</taxon>
        <taxon>Metazoa</taxon>
        <taxon>Ecdysozoa</taxon>
        <taxon>Arthropoda</taxon>
        <taxon>Hexapoda</taxon>
        <taxon>Insecta</taxon>
        <taxon>Pterygota</taxon>
        <taxon>Neoptera</taxon>
        <taxon>Endopterygota</taxon>
        <taxon>Hymenoptera</taxon>
        <taxon>Apocrita</taxon>
        <taxon>Aculeata</taxon>
        <taxon>Formicoidea</taxon>
        <taxon>Formicidae</taxon>
        <taxon>Myrmicinae</taxon>
        <taxon>Temnothorax</taxon>
    </lineage>
</organism>
<dbReference type="EMBL" id="QBLH01003559">
    <property type="protein sequence ID" value="TGZ37400.1"/>
    <property type="molecule type" value="Genomic_DNA"/>
</dbReference>
<evidence type="ECO:0000313" key="3">
    <source>
        <dbReference type="Proteomes" id="UP000310200"/>
    </source>
</evidence>
<reference evidence="2 3" key="1">
    <citation type="journal article" date="2019" name="Philos. Trans. R. Soc. Lond., B, Biol. Sci.">
        <title>Ant behaviour and brain gene expression of defending hosts depend on the ecological success of the intruding social parasite.</title>
        <authorList>
            <person name="Kaur R."/>
            <person name="Stoldt M."/>
            <person name="Jongepier E."/>
            <person name="Feldmeyer B."/>
            <person name="Menzel F."/>
            <person name="Bornberg-Bauer E."/>
            <person name="Foitzik S."/>
        </authorList>
    </citation>
    <scope>NUCLEOTIDE SEQUENCE [LARGE SCALE GENOMIC DNA]</scope>
    <source>
        <tissue evidence="2">Whole body</tissue>
    </source>
</reference>